<dbReference type="EMBL" id="AP023368">
    <property type="protein sequence ID" value="BCK01541.1"/>
    <property type="molecule type" value="Genomic_DNA"/>
</dbReference>
<dbReference type="Proteomes" id="UP000515703">
    <property type="component" value="Chromosome"/>
</dbReference>
<dbReference type="SUPFAM" id="SSF56281">
    <property type="entry name" value="Metallo-hydrolase/oxidoreductase"/>
    <property type="match status" value="1"/>
</dbReference>
<dbReference type="KEGG" id="acht:bsdcttw_45810"/>
<dbReference type="Pfam" id="PF13483">
    <property type="entry name" value="Lactamase_B_3"/>
    <property type="match status" value="1"/>
</dbReference>
<dbReference type="AlphaFoldDB" id="A0A7M3SAC3"/>
<gene>
    <name evidence="1" type="ORF">bsdcttw_45810</name>
</gene>
<dbReference type="GO" id="GO:0016787">
    <property type="term" value="F:hydrolase activity"/>
    <property type="evidence" value="ECO:0007669"/>
    <property type="project" value="UniProtKB-KW"/>
</dbReference>
<keyword evidence="1" id="KW-0378">Hydrolase</keyword>
<keyword evidence="2" id="KW-1185">Reference proteome</keyword>
<organism evidence="1 2">
    <name type="scientific">Anaerocolumna chitinilytica</name>
    <dbReference type="NCBI Taxonomy" id="1727145"/>
    <lineage>
        <taxon>Bacteria</taxon>
        <taxon>Bacillati</taxon>
        <taxon>Bacillota</taxon>
        <taxon>Clostridia</taxon>
        <taxon>Lachnospirales</taxon>
        <taxon>Lachnospiraceae</taxon>
        <taxon>Anaerocolumna</taxon>
    </lineage>
</organism>
<dbReference type="PANTHER" id="PTHR42967">
    <property type="entry name" value="METAL DEPENDENT HYDROLASE"/>
    <property type="match status" value="1"/>
</dbReference>
<sequence length="214" mass="23649">MKIKWYGQACFKITAENGTGIIMDPYHDMLGYKLPPLTAEIVTTSHEHKDHNNAEAIGGEVKHIKETGEFFEAGIAIKGIETFHDKLSGAQKGKNTVYCFGIDGLKVCHLGDLGHLLTPQQMKEIGRVDILFLPVGGTYTLDAADAAEVMKQLKPKIVIPMHYRTKALGVPGMIFGKVESFVKIAKVEAKKEKVLEVDLKDIERKAGIVILDYK</sequence>
<name>A0A7M3SAC3_9FIRM</name>
<evidence type="ECO:0000313" key="2">
    <source>
        <dbReference type="Proteomes" id="UP000515703"/>
    </source>
</evidence>
<dbReference type="Gene3D" id="3.60.15.10">
    <property type="entry name" value="Ribonuclease Z/Hydroxyacylglutathione hydrolase-like"/>
    <property type="match status" value="1"/>
</dbReference>
<dbReference type="InterPro" id="IPR036866">
    <property type="entry name" value="RibonucZ/Hydroxyglut_hydro"/>
</dbReference>
<proteinExistence type="predicted"/>
<accession>A0A7M3SAC3</accession>
<dbReference type="PANTHER" id="PTHR42967:SF1">
    <property type="entry name" value="MBL FOLD METALLO-HYDROLASE"/>
    <property type="match status" value="1"/>
</dbReference>
<reference evidence="1 2" key="1">
    <citation type="submission" date="2020-08" db="EMBL/GenBank/DDBJ databases">
        <title>Draft genome sequencing of an Anaerocolumna strain isolated from anoxic soil subjected to BSD treatment.</title>
        <authorList>
            <person name="Uek A."/>
            <person name="Tonouchi A."/>
        </authorList>
    </citation>
    <scope>NUCLEOTIDE SEQUENCE [LARGE SCALE GENOMIC DNA]</scope>
    <source>
        <strain evidence="1 2">CTTW</strain>
    </source>
</reference>
<evidence type="ECO:0000313" key="1">
    <source>
        <dbReference type="EMBL" id="BCK01541.1"/>
    </source>
</evidence>
<reference evidence="1 2" key="2">
    <citation type="submission" date="2020-08" db="EMBL/GenBank/DDBJ databases">
        <authorList>
            <person name="Ueki A."/>
            <person name="Tonouchi A."/>
        </authorList>
    </citation>
    <scope>NUCLEOTIDE SEQUENCE [LARGE SCALE GENOMIC DNA]</scope>
    <source>
        <strain evidence="1 2">CTTW</strain>
    </source>
</reference>
<protein>
    <submittedName>
        <fullName evidence="1">MBL fold metallo-hydrolase</fullName>
    </submittedName>
</protein>
<dbReference type="RefSeq" id="WP_185257090.1">
    <property type="nucleotide sequence ID" value="NZ_AP023368.1"/>
</dbReference>